<keyword evidence="3" id="KW-1185">Reference proteome</keyword>
<dbReference type="EMBL" id="CP003620">
    <property type="protein sequence ID" value="AFZ13438.1"/>
    <property type="molecule type" value="Genomic_DNA"/>
</dbReference>
<dbReference type="PATRIC" id="fig|1173022.3.peg.2785"/>
<dbReference type="KEGG" id="cep:Cri9333_2575"/>
<evidence type="ECO:0000313" key="2">
    <source>
        <dbReference type="EMBL" id="AFZ13438.1"/>
    </source>
</evidence>
<dbReference type="HOGENOM" id="CLU_074804_0_0_3"/>
<proteinExistence type="predicted"/>
<dbReference type="AlphaFoldDB" id="K9VZ86"/>
<reference evidence="2 3" key="1">
    <citation type="submission" date="2012-06" db="EMBL/GenBank/DDBJ databases">
        <title>Finished chromosome of genome of Crinalium epipsammum PCC 9333.</title>
        <authorList>
            <consortium name="US DOE Joint Genome Institute"/>
            <person name="Gugger M."/>
            <person name="Coursin T."/>
            <person name="Rippka R."/>
            <person name="Tandeau De Marsac N."/>
            <person name="Huntemann M."/>
            <person name="Wei C.-L."/>
            <person name="Han J."/>
            <person name="Detter J.C."/>
            <person name="Han C."/>
            <person name="Tapia R."/>
            <person name="Davenport K."/>
            <person name="Daligault H."/>
            <person name="Erkkila T."/>
            <person name="Gu W."/>
            <person name="Munk A.C.C."/>
            <person name="Teshima H."/>
            <person name="Xu Y."/>
            <person name="Chain P."/>
            <person name="Chen A."/>
            <person name="Krypides N."/>
            <person name="Mavromatis K."/>
            <person name="Markowitz V."/>
            <person name="Szeto E."/>
            <person name="Ivanova N."/>
            <person name="Mikhailova N."/>
            <person name="Ovchinnikova G."/>
            <person name="Pagani I."/>
            <person name="Pati A."/>
            <person name="Goodwin L."/>
            <person name="Peters L."/>
            <person name="Pitluck S."/>
            <person name="Woyke T."/>
            <person name="Kerfeld C."/>
        </authorList>
    </citation>
    <scope>NUCLEOTIDE SEQUENCE [LARGE SCALE GENOMIC DNA]</scope>
    <source>
        <strain evidence="2 3">PCC 9333</strain>
    </source>
</reference>
<organism evidence="2 3">
    <name type="scientific">Crinalium epipsammum PCC 9333</name>
    <dbReference type="NCBI Taxonomy" id="1173022"/>
    <lineage>
        <taxon>Bacteria</taxon>
        <taxon>Bacillati</taxon>
        <taxon>Cyanobacteriota</taxon>
        <taxon>Cyanophyceae</taxon>
        <taxon>Gomontiellales</taxon>
        <taxon>Gomontiellaceae</taxon>
        <taxon>Crinalium</taxon>
    </lineage>
</organism>
<dbReference type="InterPro" id="IPR025478">
    <property type="entry name" value="COP23"/>
</dbReference>
<feature type="region of interest" description="Disordered" evidence="1">
    <location>
        <begin position="231"/>
        <end position="253"/>
    </location>
</feature>
<dbReference type="OrthoDB" id="515781at2"/>
<name>K9VZ86_9CYAN</name>
<sequence>MSLKLYSPATRLQNLALKGIGLSAGVAFLFSGSAVLAQVGADIQVDTVPTSGGTTNTGTGSVTTTNDTRFTCQLNSGVPTVMYIPEDQTQPYAWATPKALGGGWTALKRCDAISQRLEEYRPYGLVDLRTSVQNGYNTICALTERDSACRIVFTVPPGQDAETTLASVFQNLASADSGQITNAVNTYTNRNGLDLLNGLLGRGTSGQVRNTAKTRVSNIYLKPFLSVKDGGTLRSTTKKPANTQTKPRIFQRR</sequence>
<gene>
    <name evidence="2" type="ORF">Cri9333_2575</name>
</gene>
<accession>K9VZ86</accession>
<dbReference type="RefSeq" id="WP_015203552.1">
    <property type="nucleotide sequence ID" value="NC_019753.1"/>
</dbReference>
<evidence type="ECO:0008006" key="4">
    <source>
        <dbReference type="Google" id="ProtNLM"/>
    </source>
</evidence>
<protein>
    <recommendedName>
        <fullName evidence="4">Circadian oscillating protein COP23</fullName>
    </recommendedName>
</protein>
<evidence type="ECO:0000256" key="1">
    <source>
        <dbReference type="SAM" id="MobiDB-lite"/>
    </source>
</evidence>
<evidence type="ECO:0000313" key="3">
    <source>
        <dbReference type="Proteomes" id="UP000010472"/>
    </source>
</evidence>
<feature type="compositionally biased region" description="Polar residues" evidence="1">
    <location>
        <begin position="233"/>
        <end position="246"/>
    </location>
</feature>
<dbReference type="Pfam" id="PF14218">
    <property type="entry name" value="COP23"/>
    <property type="match status" value="1"/>
</dbReference>
<dbReference type="Proteomes" id="UP000010472">
    <property type="component" value="Chromosome"/>
</dbReference>
<dbReference type="eggNOG" id="ENOG502ZTMU">
    <property type="taxonomic scope" value="Bacteria"/>
</dbReference>